<gene>
    <name evidence="1" type="ORF">EMK97_16370</name>
</gene>
<dbReference type="KEGG" id="lsd:EMK97_16370"/>
<dbReference type="SUPFAM" id="SSF56925">
    <property type="entry name" value="OMPA-like"/>
    <property type="match status" value="1"/>
</dbReference>
<evidence type="ECO:0000313" key="2">
    <source>
        <dbReference type="Proteomes" id="UP000290244"/>
    </source>
</evidence>
<dbReference type="RefSeq" id="WP_130603859.1">
    <property type="nucleotide sequence ID" value="NZ_CP034759.1"/>
</dbReference>
<dbReference type="AlphaFoldDB" id="A0A4P6PBV4"/>
<sequence>MTIACFSASSKRLTQFATLAISTFSLLLLPAQALEIELTPMLGYTFSPDLISGDRTSDISVTDEVNFSMAIAWQEATSKQRKSQGQGQVLINYINRDYTDTSGAKHDFSTYYAHFNGVTFMQSGNHTTTIGFGLGGAFFDTDNDSAIYPSVTASVGTRHNISNNLTFITEVRMYASLVKDDDELFCQAENCSAYFNDAIWFDSNISIGLAYRF</sequence>
<evidence type="ECO:0000313" key="1">
    <source>
        <dbReference type="EMBL" id="QBG37192.1"/>
    </source>
</evidence>
<dbReference type="Proteomes" id="UP000290244">
    <property type="component" value="Chromosome"/>
</dbReference>
<dbReference type="OrthoDB" id="6398307at2"/>
<protein>
    <recommendedName>
        <fullName evidence="3">Outer membrane protein beta-barrel domain-containing protein</fullName>
    </recommendedName>
</protein>
<dbReference type="EMBL" id="CP034759">
    <property type="protein sequence ID" value="QBG37192.1"/>
    <property type="molecule type" value="Genomic_DNA"/>
</dbReference>
<keyword evidence="2" id="KW-1185">Reference proteome</keyword>
<proteinExistence type="predicted"/>
<reference evidence="1 2" key="1">
    <citation type="submission" date="2018-12" db="EMBL/GenBank/DDBJ databases">
        <title>Complete genome of Litorilituus sediminis.</title>
        <authorList>
            <person name="Liu A."/>
            <person name="Rong J."/>
        </authorList>
    </citation>
    <scope>NUCLEOTIDE SEQUENCE [LARGE SCALE GENOMIC DNA]</scope>
    <source>
        <strain evidence="1 2">JCM 17549</strain>
    </source>
</reference>
<accession>A0A4P6PBV4</accession>
<organism evidence="1 2">
    <name type="scientific">Litorilituus sediminis</name>
    <dbReference type="NCBI Taxonomy" id="718192"/>
    <lineage>
        <taxon>Bacteria</taxon>
        <taxon>Pseudomonadati</taxon>
        <taxon>Pseudomonadota</taxon>
        <taxon>Gammaproteobacteria</taxon>
        <taxon>Alteromonadales</taxon>
        <taxon>Colwelliaceae</taxon>
        <taxon>Litorilituus</taxon>
    </lineage>
</organism>
<name>A0A4P6PBV4_9GAMM</name>
<dbReference type="InterPro" id="IPR011250">
    <property type="entry name" value="OMP/PagP_B-barrel"/>
</dbReference>
<evidence type="ECO:0008006" key="3">
    <source>
        <dbReference type="Google" id="ProtNLM"/>
    </source>
</evidence>